<comment type="caution">
    <text evidence="1">The sequence shown here is derived from an EMBL/GenBank/DDBJ whole genome shotgun (WGS) entry which is preliminary data.</text>
</comment>
<evidence type="ECO:0000313" key="1">
    <source>
        <dbReference type="EMBL" id="MBE1503089.1"/>
    </source>
</evidence>
<dbReference type="Proteomes" id="UP000620262">
    <property type="component" value="Unassembled WGS sequence"/>
</dbReference>
<organism evidence="1 2">
    <name type="scientific">Rhizobium viscosum</name>
    <name type="common">Arthrobacter viscosus</name>
    <dbReference type="NCBI Taxonomy" id="1673"/>
    <lineage>
        <taxon>Bacteria</taxon>
        <taxon>Pseudomonadati</taxon>
        <taxon>Pseudomonadota</taxon>
        <taxon>Alphaproteobacteria</taxon>
        <taxon>Hyphomicrobiales</taxon>
        <taxon>Rhizobiaceae</taxon>
        <taxon>Rhizobium/Agrobacterium group</taxon>
        <taxon>Rhizobium</taxon>
    </lineage>
</organism>
<name>A0ABR9IIT5_RHIVS</name>
<proteinExistence type="predicted"/>
<sequence>MISLEKDEQNQEKILKAIRDLNKIKYYIENGQSKDIREAIEGLFSERTLRNWINDPSKAVLSSNIQKKDVLAIAVRRLETRFKIDHVQMYDFAVRELGTDSDPALAIKKYEGTYHIFSSIPETSLKILNLRVHIDAKNIPIFFLKASLMRNVKMCDGLVFDTGSHIIMSGLSTYINAFLTIKKVPDPWKDAIHGVITIENRLNRECYSSEIHMVHVANDKILRRTQKEILSPAIKI</sequence>
<gene>
    <name evidence="1" type="ORF">H4W29_000270</name>
</gene>
<dbReference type="EMBL" id="JADBEC010000001">
    <property type="protein sequence ID" value="MBE1503089.1"/>
    <property type="molecule type" value="Genomic_DNA"/>
</dbReference>
<keyword evidence="2" id="KW-1185">Reference proteome</keyword>
<reference evidence="1 2" key="1">
    <citation type="submission" date="2020-10" db="EMBL/GenBank/DDBJ databases">
        <title>Sequencing the genomes of 1000 actinobacteria strains.</title>
        <authorList>
            <person name="Klenk H.-P."/>
        </authorList>
    </citation>
    <scope>NUCLEOTIDE SEQUENCE [LARGE SCALE GENOMIC DNA]</scope>
    <source>
        <strain evidence="1 2">DSM 7307</strain>
    </source>
</reference>
<accession>A0ABR9IIT5</accession>
<evidence type="ECO:0000313" key="2">
    <source>
        <dbReference type="Proteomes" id="UP000620262"/>
    </source>
</evidence>
<dbReference type="RefSeq" id="WP_192727357.1">
    <property type="nucleotide sequence ID" value="NZ_BAAAVL010000003.1"/>
</dbReference>
<protein>
    <submittedName>
        <fullName evidence="1">Uncharacterized protein</fullName>
    </submittedName>
</protein>